<dbReference type="RefSeq" id="WP_192072305.1">
    <property type="nucleotide sequence ID" value="NZ_CP066294.2"/>
</dbReference>
<reference evidence="5" key="1">
    <citation type="submission" date="2020-12" db="EMBL/GenBank/DDBJ databases">
        <authorList>
            <person name="Wen Z.T."/>
        </authorList>
    </citation>
    <scope>NUCLEOTIDE SEQUENCE [LARGE SCALE GENOMIC DNA]</scope>
    <source>
        <strain evidence="5">27-3</strain>
    </source>
</reference>
<evidence type="ECO:0000313" key="4">
    <source>
        <dbReference type="EMBL" id="QQL47568.1"/>
    </source>
</evidence>
<evidence type="ECO:0000256" key="2">
    <source>
        <dbReference type="SAM" id="Phobius"/>
    </source>
</evidence>
<keyword evidence="2" id="KW-1133">Transmembrane helix</keyword>
<evidence type="ECO:0000259" key="3">
    <source>
        <dbReference type="Pfam" id="PF19804"/>
    </source>
</evidence>
<protein>
    <recommendedName>
        <fullName evidence="3">DUF6287 domain-containing protein</fullName>
    </recommendedName>
</protein>
<keyword evidence="2" id="KW-0812">Transmembrane</keyword>
<dbReference type="Pfam" id="PF19804">
    <property type="entry name" value="DUF6287"/>
    <property type="match status" value="1"/>
</dbReference>
<dbReference type="EMBL" id="CP066294">
    <property type="protein sequence ID" value="QQL47568.1"/>
    <property type="molecule type" value="Genomic_DNA"/>
</dbReference>
<dbReference type="AlphaFoldDB" id="A0AAX1K3E2"/>
<dbReference type="Proteomes" id="UP000595884">
    <property type="component" value="Chromosome"/>
</dbReference>
<feature type="region of interest" description="Disordered" evidence="1">
    <location>
        <begin position="50"/>
        <end position="73"/>
    </location>
</feature>
<accession>A0AAX1K3E2</accession>
<evidence type="ECO:0000256" key="1">
    <source>
        <dbReference type="SAM" id="MobiDB-lite"/>
    </source>
</evidence>
<keyword evidence="2" id="KW-0472">Membrane</keyword>
<feature type="domain" description="DUF6287" evidence="3">
    <location>
        <begin position="80"/>
        <end position="112"/>
    </location>
</feature>
<feature type="compositionally biased region" description="Basic and acidic residues" evidence="1">
    <location>
        <begin position="50"/>
        <end position="71"/>
    </location>
</feature>
<organism evidence="4 5">
    <name type="scientific">Streptococcus mutans</name>
    <dbReference type="NCBI Taxonomy" id="1309"/>
    <lineage>
        <taxon>Bacteria</taxon>
        <taxon>Bacillati</taxon>
        <taxon>Bacillota</taxon>
        <taxon>Bacilli</taxon>
        <taxon>Lactobacillales</taxon>
        <taxon>Streptococcaceae</taxon>
        <taxon>Streptococcus</taxon>
    </lineage>
</organism>
<sequence>MPRRRASRRKSKKKAVFSILLTGITLIIIGLAVYFISAYFTNTKKTANKEKTQTHIVNPKKDPEEKKEADSSSKVASASKFDLTTIATGDYSSAAGTWQNELGDQLKFNASGLESATIQNATDFTISSGQATNDGLYQATLTSADSTVVYNLLFVKGGTAIPENYFTTGYSDTSDTSRDRLYVSSQTTFGSDDFSKGIFYKTEN</sequence>
<feature type="transmembrane region" description="Helical" evidence="2">
    <location>
        <begin position="15"/>
        <end position="40"/>
    </location>
</feature>
<dbReference type="InterPro" id="IPR046254">
    <property type="entry name" value="DUF6287"/>
</dbReference>
<evidence type="ECO:0000313" key="5">
    <source>
        <dbReference type="Proteomes" id="UP000595884"/>
    </source>
</evidence>
<gene>
    <name evidence="4" type="ORF">IGS65_001635</name>
</gene>
<name>A0AAX1K3E2_STRMG</name>
<proteinExistence type="predicted"/>